<name>A0A382U6Z8_9ZZZZ</name>
<evidence type="ECO:0000313" key="1">
    <source>
        <dbReference type="EMBL" id="SVD29792.1"/>
    </source>
</evidence>
<gene>
    <name evidence="1" type="ORF">METZ01_LOCUS382646</name>
</gene>
<reference evidence="1" key="1">
    <citation type="submission" date="2018-05" db="EMBL/GenBank/DDBJ databases">
        <authorList>
            <person name="Lanie J.A."/>
            <person name="Ng W.-L."/>
            <person name="Kazmierczak K.M."/>
            <person name="Andrzejewski T.M."/>
            <person name="Davidsen T.M."/>
            <person name="Wayne K.J."/>
            <person name="Tettelin H."/>
            <person name="Glass J.I."/>
            <person name="Rusch D."/>
            <person name="Podicherti R."/>
            <person name="Tsui H.-C.T."/>
            <person name="Winkler M.E."/>
        </authorList>
    </citation>
    <scope>NUCLEOTIDE SEQUENCE</scope>
</reference>
<dbReference type="EMBL" id="UINC01141820">
    <property type="protein sequence ID" value="SVD29792.1"/>
    <property type="molecule type" value="Genomic_DNA"/>
</dbReference>
<sequence length="44" mass="5000">MSLPSIEGLKTISQLRAEQSQPVVQDLDRNAFLRLFTAQLQNQN</sequence>
<accession>A0A382U6Z8</accession>
<dbReference type="AlphaFoldDB" id="A0A382U6Z8"/>
<protein>
    <submittedName>
        <fullName evidence="1">Uncharacterized protein</fullName>
    </submittedName>
</protein>
<proteinExistence type="predicted"/>
<feature type="non-terminal residue" evidence="1">
    <location>
        <position position="44"/>
    </location>
</feature>
<organism evidence="1">
    <name type="scientific">marine metagenome</name>
    <dbReference type="NCBI Taxonomy" id="408172"/>
    <lineage>
        <taxon>unclassified sequences</taxon>
        <taxon>metagenomes</taxon>
        <taxon>ecological metagenomes</taxon>
    </lineage>
</organism>